<gene>
    <name evidence="2" type="ORF">COW72_02845</name>
</gene>
<comment type="caution">
    <text evidence="2">The sequence shown here is derived from an EMBL/GenBank/DDBJ whole genome shotgun (WGS) entry which is preliminary data.</text>
</comment>
<dbReference type="Gene3D" id="2.60.40.10">
    <property type="entry name" value="Immunoglobulins"/>
    <property type="match status" value="1"/>
</dbReference>
<proteinExistence type="predicted"/>
<feature type="domain" description="PKD" evidence="1">
    <location>
        <begin position="8"/>
        <end position="54"/>
    </location>
</feature>
<evidence type="ECO:0000313" key="2">
    <source>
        <dbReference type="EMBL" id="PIQ05316.1"/>
    </source>
</evidence>
<feature type="non-terminal residue" evidence="2">
    <location>
        <position position="1"/>
    </location>
</feature>
<dbReference type="EMBL" id="PCUC01000149">
    <property type="protein sequence ID" value="PIQ05316.1"/>
    <property type="molecule type" value="Genomic_DNA"/>
</dbReference>
<dbReference type="InterPro" id="IPR035986">
    <property type="entry name" value="PKD_dom_sf"/>
</dbReference>
<evidence type="ECO:0000259" key="1">
    <source>
        <dbReference type="Pfam" id="PF00801"/>
    </source>
</evidence>
<dbReference type="SUPFAM" id="SSF49299">
    <property type="entry name" value="PKD domain"/>
    <property type="match status" value="1"/>
</dbReference>
<dbReference type="CDD" id="cd00146">
    <property type="entry name" value="PKD"/>
    <property type="match status" value="1"/>
</dbReference>
<dbReference type="InterPro" id="IPR013783">
    <property type="entry name" value="Ig-like_fold"/>
</dbReference>
<name>A0A2H0FF64_9BACT</name>
<dbReference type="Pfam" id="PF00801">
    <property type="entry name" value="PKD"/>
    <property type="match status" value="1"/>
</dbReference>
<sequence>GDAAVLCQGLNVTYEWDFDYDGSFNPVNRPPGNTNWVYSDLGQHTVVLRITDNLATCYSEAKTLTVTLPLPKWKEIAPF</sequence>
<dbReference type="InterPro" id="IPR000601">
    <property type="entry name" value="PKD_dom"/>
</dbReference>
<dbReference type="AlphaFoldDB" id="A0A2H0FF64"/>
<dbReference type="Proteomes" id="UP000230778">
    <property type="component" value="Unassembled WGS sequence"/>
</dbReference>
<reference evidence="2 3" key="1">
    <citation type="submission" date="2017-09" db="EMBL/GenBank/DDBJ databases">
        <title>Depth-based differentiation of microbial function through sediment-hosted aquifers and enrichment of novel symbionts in the deep terrestrial subsurface.</title>
        <authorList>
            <person name="Probst A.J."/>
            <person name="Ladd B."/>
            <person name="Jarett J.K."/>
            <person name="Geller-Mcgrath D.E."/>
            <person name="Sieber C.M."/>
            <person name="Emerson J.B."/>
            <person name="Anantharaman K."/>
            <person name="Thomas B.C."/>
            <person name="Malmstrom R."/>
            <person name="Stieglmeier M."/>
            <person name="Klingl A."/>
            <person name="Woyke T."/>
            <person name="Ryan C.M."/>
            <person name="Banfield J.F."/>
        </authorList>
    </citation>
    <scope>NUCLEOTIDE SEQUENCE [LARGE SCALE GENOMIC DNA]</scope>
    <source>
        <strain evidence="2">CG18_big_fil_WC_8_21_14_2_50_37_10</strain>
    </source>
</reference>
<protein>
    <recommendedName>
        <fullName evidence="1">PKD domain-containing protein</fullName>
    </recommendedName>
</protein>
<evidence type="ECO:0000313" key="3">
    <source>
        <dbReference type="Proteomes" id="UP000230778"/>
    </source>
</evidence>
<accession>A0A2H0FF64</accession>
<organism evidence="2 3">
    <name type="scientific">Candidatus Nealsonbacteria bacterium CG18_big_fil_WC_8_21_14_2_50_37_10</name>
    <dbReference type="NCBI Taxonomy" id="1974717"/>
    <lineage>
        <taxon>Bacteria</taxon>
        <taxon>Candidatus Nealsoniibacteriota</taxon>
    </lineage>
</organism>